<proteinExistence type="predicted"/>
<dbReference type="Pfam" id="PF00102">
    <property type="entry name" value="Y_phosphatase"/>
    <property type="match status" value="1"/>
</dbReference>
<evidence type="ECO:0000313" key="3">
    <source>
        <dbReference type="EMBL" id="KAK9712476.1"/>
    </source>
</evidence>
<evidence type="ECO:0008006" key="5">
    <source>
        <dbReference type="Google" id="ProtNLM"/>
    </source>
</evidence>
<evidence type="ECO:0000313" key="4">
    <source>
        <dbReference type="Proteomes" id="UP001479436"/>
    </source>
</evidence>
<dbReference type="InterPro" id="IPR000242">
    <property type="entry name" value="PTP_cat"/>
</dbReference>
<dbReference type="SUPFAM" id="SSF52799">
    <property type="entry name" value="(Phosphotyrosine protein) phosphatases II"/>
    <property type="match status" value="1"/>
</dbReference>
<dbReference type="SMART" id="SM00404">
    <property type="entry name" value="PTPc_motif"/>
    <property type="match status" value="1"/>
</dbReference>
<dbReference type="EMBL" id="JASJQH010007214">
    <property type="protein sequence ID" value="KAK9712476.1"/>
    <property type="molecule type" value="Genomic_DNA"/>
</dbReference>
<dbReference type="InterPro" id="IPR000387">
    <property type="entry name" value="Tyr_Pase_dom"/>
</dbReference>
<dbReference type="Gene3D" id="3.90.190.10">
    <property type="entry name" value="Protein tyrosine phosphatase superfamily"/>
    <property type="match status" value="1"/>
</dbReference>
<gene>
    <name evidence="3" type="ORF">K7432_007115</name>
</gene>
<sequence length="190" mass="21539">MPAEIRARSKHTKTATPQTLVSFVEYKNIRFLILDCPTNSNLPAYFREFCYHHVTDVVRVCEPTYSAEPLVAAGMNVHDWPYPDGSVPPPDIIQQWLKLVKNSSTRNQQGETSTIAIHCVAGLGRAPVLVAIALIDKGMDSLNAIEFVRSKRKGAFNNRQIKYLDSYRRQKVPVSFKKSLRKIFKFSQSV</sequence>
<comment type="caution">
    <text evidence="3">The sequence shown here is derived from an EMBL/GenBank/DDBJ whole genome shotgun (WGS) entry which is preliminary data.</text>
</comment>
<dbReference type="InterPro" id="IPR003595">
    <property type="entry name" value="Tyr_Pase_cat"/>
</dbReference>
<dbReference type="CDD" id="cd14500">
    <property type="entry name" value="PTP-IVa"/>
    <property type="match status" value="1"/>
</dbReference>
<keyword evidence="4" id="KW-1185">Reference proteome</keyword>
<feature type="domain" description="Tyrosine specific protein phosphatases" evidence="2">
    <location>
        <begin position="94"/>
        <end position="163"/>
    </location>
</feature>
<organism evidence="3 4">
    <name type="scientific">Basidiobolus ranarum</name>
    <dbReference type="NCBI Taxonomy" id="34480"/>
    <lineage>
        <taxon>Eukaryota</taxon>
        <taxon>Fungi</taxon>
        <taxon>Fungi incertae sedis</taxon>
        <taxon>Zoopagomycota</taxon>
        <taxon>Entomophthoromycotina</taxon>
        <taxon>Basidiobolomycetes</taxon>
        <taxon>Basidiobolales</taxon>
        <taxon>Basidiobolaceae</taxon>
        <taxon>Basidiobolus</taxon>
    </lineage>
</organism>
<dbReference type="InterPro" id="IPR050561">
    <property type="entry name" value="PTP"/>
</dbReference>
<accession>A0ABR2W0U9</accession>
<feature type="domain" description="Tyrosine-protein phosphatase" evidence="1">
    <location>
        <begin position="22"/>
        <end position="173"/>
    </location>
</feature>
<dbReference type="InterPro" id="IPR020422">
    <property type="entry name" value="TYR_PHOSPHATASE_DUAL_dom"/>
</dbReference>
<dbReference type="Proteomes" id="UP001479436">
    <property type="component" value="Unassembled WGS sequence"/>
</dbReference>
<name>A0ABR2W0U9_9FUNG</name>
<dbReference type="PANTHER" id="PTHR23339">
    <property type="entry name" value="TYROSINE SPECIFIC PROTEIN PHOSPHATASE AND DUAL SPECIFICITY PROTEIN PHOSPHATASE"/>
    <property type="match status" value="1"/>
</dbReference>
<evidence type="ECO:0000259" key="2">
    <source>
        <dbReference type="PROSITE" id="PS50056"/>
    </source>
</evidence>
<evidence type="ECO:0000259" key="1">
    <source>
        <dbReference type="PROSITE" id="PS50054"/>
    </source>
</evidence>
<dbReference type="PROSITE" id="PS50056">
    <property type="entry name" value="TYR_PHOSPHATASE_2"/>
    <property type="match status" value="1"/>
</dbReference>
<reference evidence="3 4" key="1">
    <citation type="submission" date="2023-04" db="EMBL/GenBank/DDBJ databases">
        <title>Genome of Basidiobolus ranarum AG-B5.</title>
        <authorList>
            <person name="Stajich J.E."/>
            <person name="Carter-House D."/>
            <person name="Gryganskyi A."/>
        </authorList>
    </citation>
    <scope>NUCLEOTIDE SEQUENCE [LARGE SCALE GENOMIC DNA]</scope>
    <source>
        <strain evidence="3 4">AG-B5</strain>
    </source>
</reference>
<protein>
    <recommendedName>
        <fullName evidence="5">Phosphatases II</fullName>
    </recommendedName>
</protein>
<dbReference type="InterPro" id="IPR029021">
    <property type="entry name" value="Prot-tyrosine_phosphatase-like"/>
</dbReference>
<dbReference type="PROSITE" id="PS50054">
    <property type="entry name" value="TYR_PHOSPHATASE_DUAL"/>
    <property type="match status" value="1"/>
</dbReference>